<dbReference type="Proteomes" id="UP000046395">
    <property type="component" value="Unassembled WGS sequence"/>
</dbReference>
<proteinExistence type="predicted"/>
<dbReference type="WBParaSite" id="TMUE_3000012603.1">
    <property type="protein sequence ID" value="TMUE_3000012603.1"/>
    <property type="gene ID" value="WBGene00290488"/>
</dbReference>
<name>A0A5S6QZM8_TRIMR</name>
<sequence>MLGSGEYIITARDNQVCVVKCVVVGRQCWTLSRLKLFSFLVDFAPTSYRGRLEALSVEKVFNLKLIPEFNGSSQSVAEWPEMLELVYELSGITDVAHVIPLRPIRRIQTAHNKEAPCWCVAKCLLGKVATIDLSSRRCIRKSLGMRIEDLSPSQLLRRSWEKTTVCERDTSVTGGAPNVLKTSVSKIVTASTILQAVHAELTVFTTLKRARAVFQDFEWAEADTLFPDEIAVFNELNAKAEANVTDRRPLDRRWTLRKDLAKDESSQ</sequence>
<evidence type="ECO:0000313" key="2">
    <source>
        <dbReference type="WBParaSite" id="TMUE_3000012603.1"/>
    </source>
</evidence>
<evidence type="ECO:0000313" key="1">
    <source>
        <dbReference type="Proteomes" id="UP000046395"/>
    </source>
</evidence>
<dbReference type="AlphaFoldDB" id="A0A5S6QZM8"/>
<reference evidence="2" key="1">
    <citation type="submission" date="2019-12" db="UniProtKB">
        <authorList>
            <consortium name="WormBaseParasite"/>
        </authorList>
    </citation>
    <scope>IDENTIFICATION</scope>
</reference>
<accession>A0A5S6QZM8</accession>
<organism evidence="1 2">
    <name type="scientific">Trichuris muris</name>
    <name type="common">Mouse whipworm</name>
    <dbReference type="NCBI Taxonomy" id="70415"/>
    <lineage>
        <taxon>Eukaryota</taxon>
        <taxon>Metazoa</taxon>
        <taxon>Ecdysozoa</taxon>
        <taxon>Nematoda</taxon>
        <taxon>Enoplea</taxon>
        <taxon>Dorylaimia</taxon>
        <taxon>Trichinellida</taxon>
        <taxon>Trichuridae</taxon>
        <taxon>Trichuris</taxon>
    </lineage>
</organism>
<protein>
    <submittedName>
        <fullName evidence="2">Tudor domain-containing protein</fullName>
    </submittedName>
</protein>
<keyword evidence="1" id="KW-1185">Reference proteome</keyword>